<comment type="caution">
    <text evidence="2">The sequence shown here is derived from an EMBL/GenBank/DDBJ whole genome shotgun (WGS) entry which is preliminary data.</text>
</comment>
<protein>
    <submittedName>
        <fullName evidence="2">Uncharacterized protein</fullName>
    </submittedName>
</protein>
<dbReference type="EMBL" id="JADGJD010000555">
    <property type="protein sequence ID" value="KAJ3050089.1"/>
    <property type="molecule type" value="Genomic_DNA"/>
</dbReference>
<name>A0AAD5S9S5_9FUNG</name>
<feature type="region of interest" description="Disordered" evidence="1">
    <location>
        <begin position="1"/>
        <end position="193"/>
    </location>
</feature>
<keyword evidence="3" id="KW-1185">Reference proteome</keyword>
<sequence length="237" mass="24281">MTSVKPTAGSGGTTAPITGPTHAATATIQNAEVADPDEEGSLIHLADHQPTTTSEASSPTSPTDAPSKPIRNAFASSRSPTIPSKSPFGTNPVDEATHSRSTSQKQSPSKGGFFSFGKSKPSQPKPSTPSQSAVIPLHTSTTPSTSSHIIAKPNSVDKNDSPAENPIVVDTTVDGRDVDGSATNLEDGEGRPVAKAGTDLVSERFVESVGGSVRGSSKAVEGKGFKEVPHPFEVGDE</sequence>
<gene>
    <name evidence="2" type="ORF">HK097_008929</name>
</gene>
<dbReference type="AlphaFoldDB" id="A0AAD5S9S5"/>
<feature type="compositionally biased region" description="Low complexity" evidence="1">
    <location>
        <begin position="105"/>
        <end position="122"/>
    </location>
</feature>
<evidence type="ECO:0000313" key="3">
    <source>
        <dbReference type="Proteomes" id="UP001212841"/>
    </source>
</evidence>
<accession>A0AAD5S9S5</accession>
<feature type="compositionally biased region" description="Low complexity" evidence="1">
    <location>
        <begin position="50"/>
        <end position="69"/>
    </location>
</feature>
<proteinExistence type="predicted"/>
<feature type="compositionally biased region" description="Polar residues" evidence="1">
    <location>
        <begin position="74"/>
        <end position="89"/>
    </location>
</feature>
<reference evidence="2" key="1">
    <citation type="submission" date="2020-05" db="EMBL/GenBank/DDBJ databases">
        <title>Phylogenomic resolution of chytrid fungi.</title>
        <authorList>
            <person name="Stajich J.E."/>
            <person name="Amses K."/>
            <person name="Simmons R."/>
            <person name="Seto K."/>
            <person name="Myers J."/>
            <person name="Bonds A."/>
            <person name="Quandt C.A."/>
            <person name="Barry K."/>
            <person name="Liu P."/>
            <person name="Grigoriev I."/>
            <person name="Longcore J.E."/>
            <person name="James T.Y."/>
        </authorList>
    </citation>
    <scope>NUCLEOTIDE SEQUENCE</scope>
    <source>
        <strain evidence="2">JEL0318</strain>
    </source>
</reference>
<evidence type="ECO:0000313" key="2">
    <source>
        <dbReference type="EMBL" id="KAJ3050089.1"/>
    </source>
</evidence>
<evidence type="ECO:0000256" key="1">
    <source>
        <dbReference type="SAM" id="MobiDB-lite"/>
    </source>
</evidence>
<dbReference type="Proteomes" id="UP001212841">
    <property type="component" value="Unassembled WGS sequence"/>
</dbReference>
<organism evidence="2 3">
    <name type="scientific">Rhizophlyctis rosea</name>
    <dbReference type="NCBI Taxonomy" id="64517"/>
    <lineage>
        <taxon>Eukaryota</taxon>
        <taxon>Fungi</taxon>
        <taxon>Fungi incertae sedis</taxon>
        <taxon>Chytridiomycota</taxon>
        <taxon>Chytridiomycota incertae sedis</taxon>
        <taxon>Chytridiomycetes</taxon>
        <taxon>Rhizophlyctidales</taxon>
        <taxon>Rhizophlyctidaceae</taxon>
        <taxon>Rhizophlyctis</taxon>
    </lineage>
</organism>